<gene>
    <name evidence="2" type="ORF">TBRA_LOCUS12323</name>
</gene>
<keyword evidence="3" id="KW-1185">Reference proteome</keyword>
<reference evidence="2 3" key="1">
    <citation type="submission" date="2020-02" db="EMBL/GenBank/DDBJ databases">
        <authorList>
            <person name="Ferguson B K."/>
        </authorList>
    </citation>
    <scope>NUCLEOTIDE SEQUENCE [LARGE SCALE GENOMIC DNA]</scope>
</reference>
<protein>
    <recommendedName>
        <fullName evidence="4">Serine-rich adhesin for platelets</fullName>
    </recommendedName>
</protein>
<feature type="compositionally biased region" description="Polar residues" evidence="1">
    <location>
        <begin position="883"/>
        <end position="895"/>
    </location>
</feature>
<evidence type="ECO:0000313" key="3">
    <source>
        <dbReference type="Proteomes" id="UP000479190"/>
    </source>
</evidence>
<feature type="compositionally biased region" description="Acidic residues" evidence="1">
    <location>
        <begin position="109"/>
        <end position="124"/>
    </location>
</feature>
<feature type="region of interest" description="Disordered" evidence="1">
    <location>
        <begin position="741"/>
        <end position="922"/>
    </location>
</feature>
<feature type="region of interest" description="Disordered" evidence="1">
    <location>
        <begin position="92"/>
        <end position="124"/>
    </location>
</feature>
<feature type="compositionally biased region" description="Low complexity" evidence="1">
    <location>
        <begin position="457"/>
        <end position="468"/>
    </location>
</feature>
<feature type="region of interest" description="Disordered" evidence="1">
    <location>
        <begin position="502"/>
        <end position="648"/>
    </location>
</feature>
<feature type="compositionally biased region" description="Low complexity" evidence="1">
    <location>
        <begin position="797"/>
        <end position="817"/>
    </location>
</feature>
<feature type="compositionally biased region" description="Polar residues" evidence="1">
    <location>
        <begin position="755"/>
        <end position="774"/>
    </location>
</feature>
<sequence>MSTTQCKHFVQNAWKKELCSNCFKSREEHAAKQETIRPLMSRTTNNVKRVAHKVQGILRLKSSNSSPEAKKRKNVAFPESLTEIIGYDGGDDFDLGGDDGDNNDHSDYGDDPDSSIDPDELPDSEEERALGNLTRANTNFNTVTANLSASIEQAKAQTKAFTTLMLGRAQKDNEGKKTTLLVSVKPFGGDDSMPTAKRPADKKTSPDLNKPKVSTTTTPPAVTTTASTTIKSVQQTKSIETFKSEIKPIKKSLAESSNKSSVSETKPSPLLKATLTTPSLGKIVDMPLITSTVLPTNILDTQKKQQQEQKRTTNIARTPAIKKTDNEKPRLVATSADQNTAKNQKNLEITNGNGVELKLNSIASTTTTSVTKEIYKSTFRQIDLTERKVEGEAATDANKLPEKQQQSRESAGEPDGKADEEIVADPPALPKSPPPPMDASYKRLSSEPRASFLHGMTSTTVESVKTSKPMVPQKPSLVPSVKPVGSSLASLLSESRAYEFRLSQKAQSESQLCGGESMASTRTSVVEKFSERSHRQQVDEEAEVEDDDSEASSSSDQPSRLVSKRRQAPQPPTTTSPTHAAAGVQEATEATAPSLFARNPVASKSDSCPVVREKEKRERASSCSPKFRKAVNDSPDPTSCRPPEPVPRRVISLSQDSLAPTTVCSGSERIAEEKKKTRSKFSLKKFLRMGSKKDVDMTVAGSSGLRSDEISCTPQPKPRLEIIHPLELDGAAVQVVLRGDNKSIKDKSVEPAKSATDSALNNGYSQANPSSPHQVTARPSKPPPPPRAQSLDESSRSPTTPKQQPIQQQQVQQSTKSLVGKSWQPNAAASSSSSASDSIYANLDEPTKAPTTTTRAATTEPGGVAGLSRSALAPAKPRRTSSLRDQASIKSNDSLDSAKDAGSRTFKPSQSVDGDGSASVTDSQILTSGSECDDTSLELRQAANHPVTKRQSDSGVLDSNNKELKFQQSLFNRSTSLPYCAGTETDYYHRNGESDDLADPLMGRLRQRRSRSIVHHSLEDNYGAVIVANHEALAQILEQTNKTPLLPLSLRGLKTANLRFQDFKYNLTSAIATGRRVFVPSASWSEQQISFCVTFESVLPLASRKEFYLTPVVEFVDTVGKDIIELAKVSGRKISQATISVLPRLQVHTLKTFADSLRVDSDEAATRELAFVLLQLVSAFKSLQAQGQIDLGVFAVGSSRRNSWWTARARNSPAKMVGPGTGDRASGPGYASSKPAEPSGRVSAAVFGEDQCQNHVRGFLAARSSEERIVSRQRFQRGKSMMFDLRTL</sequence>
<name>A0A6H5IT96_9HYME</name>
<feature type="compositionally biased region" description="Basic and acidic residues" evidence="1">
    <location>
        <begin position="528"/>
        <end position="538"/>
    </location>
</feature>
<feature type="compositionally biased region" description="Polar residues" evidence="1">
    <location>
        <begin position="906"/>
        <end position="922"/>
    </location>
</feature>
<feature type="compositionally biased region" description="Basic and acidic residues" evidence="1">
    <location>
        <begin position="741"/>
        <end position="750"/>
    </location>
</feature>
<dbReference type="EMBL" id="CADCXV010001039">
    <property type="protein sequence ID" value="CAB0040627.1"/>
    <property type="molecule type" value="Genomic_DNA"/>
</dbReference>
<accession>A0A6H5IT96</accession>
<dbReference type="PANTHER" id="PTHR37970">
    <property type="entry name" value="PROTEIN CBG08587"/>
    <property type="match status" value="1"/>
</dbReference>
<feature type="compositionally biased region" description="Low complexity" evidence="1">
    <location>
        <begin position="213"/>
        <end position="229"/>
    </location>
</feature>
<evidence type="ECO:0000256" key="1">
    <source>
        <dbReference type="SAM" id="MobiDB-lite"/>
    </source>
</evidence>
<dbReference type="PANTHER" id="PTHR37970:SF1">
    <property type="entry name" value="SERINE-RICH ADHESIN FOR PLATELETS"/>
    <property type="match status" value="1"/>
</dbReference>
<feature type="compositionally biased region" description="Pro residues" evidence="1">
    <location>
        <begin position="427"/>
        <end position="437"/>
    </location>
</feature>
<evidence type="ECO:0000313" key="2">
    <source>
        <dbReference type="EMBL" id="CAB0040627.1"/>
    </source>
</evidence>
<feature type="region of interest" description="Disordered" evidence="1">
    <location>
        <begin position="390"/>
        <end position="489"/>
    </location>
</feature>
<feature type="compositionally biased region" description="Low complexity" evidence="1">
    <location>
        <begin position="848"/>
        <end position="861"/>
    </location>
</feature>
<feature type="compositionally biased region" description="Acidic residues" evidence="1">
    <location>
        <begin position="92"/>
        <end position="101"/>
    </location>
</feature>
<dbReference type="Proteomes" id="UP000479190">
    <property type="component" value="Unassembled WGS sequence"/>
</dbReference>
<dbReference type="OrthoDB" id="6381867at2759"/>
<organism evidence="2 3">
    <name type="scientific">Trichogramma brassicae</name>
    <dbReference type="NCBI Taxonomy" id="86971"/>
    <lineage>
        <taxon>Eukaryota</taxon>
        <taxon>Metazoa</taxon>
        <taxon>Ecdysozoa</taxon>
        <taxon>Arthropoda</taxon>
        <taxon>Hexapoda</taxon>
        <taxon>Insecta</taxon>
        <taxon>Pterygota</taxon>
        <taxon>Neoptera</taxon>
        <taxon>Endopterygota</taxon>
        <taxon>Hymenoptera</taxon>
        <taxon>Apocrita</taxon>
        <taxon>Proctotrupomorpha</taxon>
        <taxon>Chalcidoidea</taxon>
        <taxon>Trichogrammatidae</taxon>
        <taxon>Trichogramma</taxon>
    </lineage>
</organism>
<feature type="region of interest" description="Disordered" evidence="1">
    <location>
        <begin position="1212"/>
        <end position="1238"/>
    </location>
</feature>
<feature type="region of interest" description="Disordered" evidence="1">
    <location>
        <begin position="184"/>
        <end position="229"/>
    </location>
</feature>
<feature type="compositionally biased region" description="Basic and acidic residues" evidence="1">
    <location>
        <begin position="611"/>
        <end position="620"/>
    </location>
</feature>
<feature type="compositionally biased region" description="Acidic residues" evidence="1">
    <location>
        <begin position="539"/>
        <end position="550"/>
    </location>
</feature>
<feature type="compositionally biased region" description="Basic and acidic residues" evidence="1">
    <location>
        <begin position="399"/>
        <end position="420"/>
    </location>
</feature>
<feature type="compositionally biased region" description="Low complexity" evidence="1">
    <location>
        <begin position="827"/>
        <end position="838"/>
    </location>
</feature>
<evidence type="ECO:0008006" key="4">
    <source>
        <dbReference type="Google" id="ProtNLM"/>
    </source>
</evidence>
<proteinExistence type="predicted"/>